<evidence type="ECO:0000313" key="1">
    <source>
        <dbReference type="EMBL" id="KAG8000949.1"/>
    </source>
</evidence>
<feature type="non-terminal residue" evidence="1">
    <location>
        <position position="1"/>
    </location>
</feature>
<accession>A0ACB7EGA4</accession>
<organism evidence="1 2">
    <name type="scientific">Nibea albiflora</name>
    <name type="common">Yellow drum</name>
    <name type="synonym">Corvina albiflora</name>
    <dbReference type="NCBI Taxonomy" id="240163"/>
    <lineage>
        <taxon>Eukaryota</taxon>
        <taxon>Metazoa</taxon>
        <taxon>Chordata</taxon>
        <taxon>Craniata</taxon>
        <taxon>Vertebrata</taxon>
        <taxon>Euteleostomi</taxon>
        <taxon>Actinopterygii</taxon>
        <taxon>Neopterygii</taxon>
        <taxon>Teleostei</taxon>
        <taxon>Neoteleostei</taxon>
        <taxon>Acanthomorphata</taxon>
        <taxon>Eupercaria</taxon>
        <taxon>Sciaenidae</taxon>
        <taxon>Nibea</taxon>
    </lineage>
</organism>
<gene>
    <name evidence="1" type="ORF">GBF38_018252</name>
</gene>
<dbReference type="EMBL" id="CM024796">
    <property type="protein sequence ID" value="KAG8000949.1"/>
    <property type="molecule type" value="Genomic_DNA"/>
</dbReference>
<reference evidence="1" key="1">
    <citation type="submission" date="2020-04" db="EMBL/GenBank/DDBJ databases">
        <title>A chromosome-scale assembly and high-density genetic map of the yellow drum (Nibea albiflora) genome.</title>
        <authorList>
            <person name="Xu D."/>
            <person name="Zhang W."/>
            <person name="Chen R."/>
            <person name="Tan P."/>
            <person name="Wang L."/>
            <person name="Song H."/>
            <person name="Tian L."/>
            <person name="Zhu Q."/>
            <person name="Wang B."/>
        </authorList>
    </citation>
    <scope>NUCLEOTIDE SEQUENCE</scope>
    <source>
        <strain evidence="1">ZJHYS-2018</strain>
    </source>
</reference>
<dbReference type="Proteomes" id="UP000805704">
    <property type="component" value="Chromosome 8"/>
</dbReference>
<proteinExistence type="predicted"/>
<evidence type="ECO:0000313" key="2">
    <source>
        <dbReference type="Proteomes" id="UP000805704"/>
    </source>
</evidence>
<feature type="non-terminal residue" evidence="1">
    <location>
        <position position="94"/>
    </location>
</feature>
<comment type="caution">
    <text evidence="1">The sequence shown here is derived from an EMBL/GenBank/DDBJ whole genome shotgun (WGS) entry which is preliminary data.</text>
</comment>
<sequence>SGQFEIIANHSGVYTCKRELIYPPPQREDCHDTEVIVAEKQSSLTVNDTSLPGTNQSCAVRPPLIPHVAMWVGGGILLAYSLTVTCVAMVLWVR</sequence>
<keyword evidence="2" id="KW-1185">Reference proteome</keyword>
<protein>
    <submittedName>
        <fullName evidence="1">Uncharacterized protein</fullName>
    </submittedName>
</protein>
<name>A0ACB7EGA4_NIBAL</name>